<evidence type="ECO:0000313" key="2">
    <source>
        <dbReference type="EMBL" id="KAI1858557.1"/>
    </source>
</evidence>
<feature type="region of interest" description="Disordered" evidence="1">
    <location>
        <begin position="107"/>
        <end position="239"/>
    </location>
</feature>
<reference evidence="2" key="1">
    <citation type="submission" date="2021-03" db="EMBL/GenBank/DDBJ databases">
        <title>Revisited historic fungal species revealed as producer of novel bioactive compounds through whole genome sequencing and comparative genomics.</title>
        <authorList>
            <person name="Vignolle G.A."/>
            <person name="Hochenegger N."/>
            <person name="Mach R.L."/>
            <person name="Mach-Aigner A.R."/>
            <person name="Javad Rahimi M."/>
            <person name="Salim K.A."/>
            <person name="Chan C.M."/>
            <person name="Lim L.B.L."/>
            <person name="Cai F."/>
            <person name="Druzhinina I.S."/>
            <person name="U'Ren J.M."/>
            <person name="Derntl C."/>
        </authorList>
    </citation>
    <scope>NUCLEOTIDE SEQUENCE</scope>
    <source>
        <strain evidence="2">TUCIM 5799</strain>
    </source>
</reference>
<dbReference type="EMBL" id="JAFIMR010000036">
    <property type="protein sequence ID" value="KAI1858557.1"/>
    <property type="molecule type" value="Genomic_DNA"/>
</dbReference>
<sequence>MAAAIPPVTKDKFAYANGDLLAEASGSNRHQRMAVAELKKYFQTPGSGEARPAHWYEAQLLHYGLAPSKNKSVARMRLFDAVSAGGLRVPARITRLEAQLHREWNLREREATAPKATATRGGGGGSSDSKARATPAPKTTRRSTSSARRAPRSTAARARAKTPAGTSTRRSRSAPRQASRSGPSRASSSGSPAPSARAVPSGQVGGRGGTPAARNPVAGAPPVYVVIDDDDEAPPPYSV</sequence>
<dbReference type="AlphaFoldDB" id="A0A9Q0AKB1"/>
<keyword evidence="3" id="KW-1185">Reference proteome</keyword>
<accession>A0A9Q0AKB1</accession>
<organism evidence="2 3">
    <name type="scientific">Neoarthrinium moseri</name>
    <dbReference type="NCBI Taxonomy" id="1658444"/>
    <lineage>
        <taxon>Eukaryota</taxon>
        <taxon>Fungi</taxon>
        <taxon>Dikarya</taxon>
        <taxon>Ascomycota</taxon>
        <taxon>Pezizomycotina</taxon>
        <taxon>Sordariomycetes</taxon>
        <taxon>Xylariomycetidae</taxon>
        <taxon>Amphisphaeriales</taxon>
        <taxon>Apiosporaceae</taxon>
        <taxon>Neoarthrinium</taxon>
    </lineage>
</organism>
<evidence type="ECO:0000313" key="3">
    <source>
        <dbReference type="Proteomes" id="UP000829685"/>
    </source>
</evidence>
<dbReference type="Proteomes" id="UP000829685">
    <property type="component" value="Unassembled WGS sequence"/>
</dbReference>
<evidence type="ECO:0000256" key="1">
    <source>
        <dbReference type="SAM" id="MobiDB-lite"/>
    </source>
</evidence>
<proteinExistence type="predicted"/>
<gene>
    <name evidence="2" type="ORF">JX265_010650</name>
</gene>
<feature type="compositionally biased region" description="Low complexity" evidence="1">
    <location>
        <begin position="132"/>
        <end position="201"/>
    </location>
</feature>
<comment type="caution">
    <text evidence="2">The sequence shown here is derived from an EMBL/GenBank/DDBJ whole genome shotgun (WGS) entry which is preliminary data.</text>
</comment>
<protein>
    <submittedName>
        <fullName evidence="2">Uncharacterized protein</fullName>
    </submittedName>
</protein>
<name>A0A9Q0AKB1_9PEZI</name>